<proteinExistence type="predicted"/>
<accession>A0A2D4GGW6</accession>
<protein>
    <submittedName>
        <fullName evidence="1">Uncharacterized protein</fullName>
    </submittedName>
</protein>
<dbReference type="EMBL" id="IACJ01121502">
    <property type="protein sequence ID" value="LAA58958.1"/>
    <property type="molecule type" value="Transcribed_RNA"/>
</dbReference>
<name>A0A2D4GGW6_MICCO</name>
<sequence>MPPLPPIFIKNPLQAKRLQEYIFCNEEVSQQFMPFCSFFGRLVFASTTMQPWTDRVLFGKGLLHRREARISGLSLDSLCELTNSLCISESRQWCLHRSVYFLLPIVKLQHLIKKSGLQRELKFLFI</sequence>
<reference evidence="1" key="1">
    <citation type="submission" date="2017-07" db="EMBL/GenBank/DDBJ databases">
        <authorList>
            <person name="Mikheyev A."/>
            <person name="Grau M."/>
        </authorList>
    </citation>
    <scope>NUCLEOTIDE SEQUENCE</scope>
    <source>
        <tissue evidence="1">Venom_gland</tissue>
    </source>
</reference>
<dbReference type="AlphaFoldDB" id="A0A2D4GGW6"/>
<reference evidence="1" key="2">
    <citation type="submission" date="2017-11" db="EMBL/GenBank/DDBJ databases">
        <title>Coralsnake Venomics: Analyses of Venom Gland Transcriptomes and Proteomes of Six Brazilian Taxa.</title>
        <authorList>
            <person name="Aird S.D."/>
            <person name="Jorge da Silva N."/>
            <person name="Qiu L."/>
            <person name="Villar-Briones A."/>
            <person name="Aparecida-Saddi V."/>
            <person name="Campos-Telles M.P."/>
            <person name="Grau M."/>
            <person name="Mikheyev A.S."/>
        </authorList>
    </citation>
    <scope>NUCLEOTIDE SEQUENCE</scope>
    <source>
        <tissue evidence="1">Venom_gland</tissue>
    </source>
</reference>
<organism evidence="1">
    <name type="scientific">Micrurus corallinus</name>
    <name type="common">Brazilian coral snake</name>
    <dbReference type="NCBI Taxonomy" id="54390"/>
    <lineage>
        <taxon>Eukaryota</taxon>
        <taxon>Metazoa</taxon>
        <taxon>Chordata</taxon>
        <taxon>Craniata</taxon>
        <taxon>Vertebrata</taxon>
        <taxon>Euteleostomi</taxon>
        <taxon>Lepidosauria</taxon>
        <taxon>Squamata</taxon>
        <taxon>Bifurcata</taxon>
        <taxon>Unidentata</taxon>
        <taxon>Episquamata</taxon>
        <taxon>Toxicofera</taxon>
        <taxon>Serpentes</taxon>
        <taxon>Colubroidea</taxon>
        <taxon>Elapidae</taxon>
        <taxon>Elapinae</taxon>
        <taxon>Micrurus</taxon>
    </lineage>
</organism>
<evidence type="ECO:0000313" key="1">
    <source>
        <dbReference type="EMBL" id="LAA58958.1"/>
    </source>
</evidence>